<evidence type="ECO:0000256" key="9">
    <source>
        <dbReference type="SAM" id="Phobius"/>
    </source>
</evidence>
<dbReference type="Pfam" id="PF00005">
    <property type="entry name" value="ABC_tran"/>
    <property type="match status" value="1"/>
</dbReference>
<proteinExistence type="predicted"/>
<protein>
    <submittedName>
        <fullName evidence="12">ABC transporter ATP-binding protein</fullName>
    </submittedName>
</protein>
<feature type="domain" description="ABC transmembrane type-1" evidence="11">
    <location>
        <begin position="38"/>
        <end position="323"/>
    </location>
</feature>
<organism evidence="12 13">
    <name type="scientific">Lacibacter luteus</name>
    <dbReference type="NCBI Taxonomy" id="2508719"/>
    <lineage>
        <taxon>Bacteria</taxon>
        <taxon>Pseudomonadati</taxon>
        <taxon>Bacteroidota</taxon>
        <taxon>Chitinophagia</taxon>
        <taxon>Chitinophagales</taxon>
        <taxon>Chitinophagaceae</taxon>
        <taxon>Lacibacter</taxon>
    </lineage>
</organism>
<evidence type="ECO:0000256" key="1">
    <source>
        <dbReference type="ARBA" id="ARBA00004651"/>
    </source>
</evidence>
<keyword evidence="8 9" id="KW-0472">Membrane</keyword>
<feature type="domain" description="ABC transporter" evidence="10">
    <location>
        <begin position="358"/>
        <end position="598"/>
    </location>
</feature>
<dbReference type="GO" id="GO:0015421">
    <property type="term" value="F:ABC-type oligopeptide transporter activity"/>
    <property type="evidence" value="ECO:0007669"/>
    <property type="project" value="TreeGrafter"/>
</dbReference>
<keyword evidence="4 9" id="KW-0812">Transmembrane</keyword>
<evidence type="ECO:0000256" key="4">
    <source>
        <dbReference type="ARBA" id="ARBA00022692"/>
    </source>
</evidence>
<feature type="transmembrane region" description="Helical" evidence="9">
    <location>
        <begin position="75"/>
        <end position="98"/>
    </location>
</feature>
<evidence type="ECO:0000256" key="3">
    <source>
        <dbReference type="ARBA" id="ARBA00022475"/>
    </source>
</evidence>
<dbReference type="OrthoDB" id="9780296at2"/>
<name>A0A4Q1CFV1_9BACT</name>
<dbReference type="PANTHER" id="PTHR43394">
    <property type="entry name" value="ATP-DEPENDENT PERMEASE MDL1, MITOCHONDRIAL"/>
    <property type="match status" value="1"/>
</dbReference>
<evidence type="ECO:0000313" key="12">
    <source>
        <dbReference type="EMBL" id="RXK58893.1"/>
    </source>
</evidence>
<evidence type="ECO:0000256" key="6">
    <source>
        <dbReference type="ARBA" id="ARBA00022840"/>
    </source>
</evidence>
<comment type="subcellular location">
    <subcellularLocation>
        <location evidence="1">Cell membrane</location>
        <topology evidence="1">Multi-pass membrane protein</topology>
    </subcellularLocation>
</comment>
<feature type="transmembrane region" description="Helical" evidence="9">
    <location>
        <begin position="264"/>
        <end position="283"/>
    </location>
</feature>
<keyword evidence="5" id="KW-0547">Nucleotide-binding</keyword>
<evidence type="ECO:0000256" key="2">
    <source>
        <dbReference type="ARBA" id="ARBA00022448"/>
    </source>
</evidence>
<dbReference type="SUPFAM" id="SSF90123">
    <property type="entry name" value="ABC transporter transmembrane region"/>
    <property type="match status" value="1"/>
</dbReference>
<dbReference type="GO" id="GO:0016887">
    <property type="term" value="F:ATP hydrolysis activity"/>
    <property type="evidence" value="ECO:0007669"/>
    <property type="project" value="InterPro"/>
</dbReference>
<keyword evidence="13" id="KW-1185">Reference proteome</keyword>
<dbReference type="GO" id="GO:0005524">
    <property type="term" value="F:ATP binding"/>
    <property type="evidence" value="ECO:0007669"/>
    <property type="project" value="UniProtKB-KW"/>
</dbReference>
<keyword evidence="2" id="KW-0813">Transport</keyword>
<dbReference type="SMART" id="SM00382">
    <property type="entry name" value="AAA"/>
    <property type="match status" value="1"/>
</dbReference>
<feature type="transmembrane region" description="Helical" evidence="9">
    <location>
        <begin position="174"/>
        <end position="192"/>
    </location>
</feature>
<accession>A0A4Q1CFV1</accession>
<dbReference type="RefSeq" id="WP_129131949.1">
    <property type="nucleotide sequence ID" value="NZ_SDHW01000005.1"/>
</dbReference>
<dbReference type="EMBL" id="SDHW01000005">
    <property type="protein sequence ID" value="RXK58893.1"/>
    <property type="molecule type" value="Genomic_DNA"/>
</dbReference>
<dbReference type="FunFam" id="3.40.50.300:FF:000221">
    <property type="entry name" value="Multidrug ABC transporter ATP-binding protein"/>
    <property type="match status" value="1"/>
</dbReference>
<dbReference type="PROSITE" id="PS00211">
    <property type="entry name" value="ABC_TRANSPORTER_1"/>
    <property type="match status" value="1"/>
</dbReference>
<dbReference type="InterPro" id="IPR003593">
    <property type="entry name" value="AAA+_ATPase"/>
</dbReference>
<dbReference type="Gene3D" id="3.40.50.300">
    <property type="entry name" value="P-loop containing nucleotide triphosphate hydrolases"/>
    <property type="match status" value="1"/>
</dbReference>
<feature type="transmembrane region" description="Helical" evidence="9">
    <location>
        <begin position="33"/>
        <end position="55"/>
    </location>
</feature>
<evidence type="ECO:0000313" key="13">
    <source>
        <dbReference type="Proteomes" id="UP000290204"/>
    </source>
</evidence>
<dbReference type="PANTHER" id="PTHR43394:SF1">
    <property type="entry name" value="ATP-BINDING CASSETTE SUB-FAMILY B MEMBER 10, MITOCHONDRIAL"/>
    <property type="match status" value="1"/>
</dbReference>
<dbReference type="SUPFAM" id="SSF52540">
    <property type="entry name" value="P-loop containing nucleoside triphosphate hydrolases"/>
    <property type="match status" value="1"/>
</dbReference>
<evidence type="ECO:0000256" key="8">
    <source>
        <dbReference type="ARBA" id="ARBA00023136"/>
    </source>
</evidence>
<sequence length="604" mass="67179">MDEVQQSPTSRLTRVKINLRYAMQLAWAASPKLLIRYTVLGMFNAIMPPISVYLGAVLVNQIAGAKINPITFNDVLPVVVGLWVTFVVQRAVGAYTGVGRNLYVRRVELEAERRLLEKAAKVDLGHFDQSNWHDRLARARRDVSWRPGDLTWSILGLSGNIVTIVLMSGLLASLHWVLVVLAIGAAVLSLVLESRVTSKLYKYFYQETPDERERQYVGDLLVQPKNTKEVRAYVLADYLLGRHRNLSETLFKKREQMLKMGSRISVVTGIITGTILALAYVFVAVRGIKGTIDPGAVVLVIGAFTSVSGTLSNISSTFVAVDQHTTFLDDYFSFLHVETLLPIPETPKTIPHTSIEDIVFENVSFHYPGGQGDALRHLDLHIRKGELIALVGENGAGKSTLIKLLLRFYDVNDGSIKINGVDIRDIHPNVLRDHIGVLFQDYATYELSVRENVAMGRQNGTADDTKIVRALQDSRSEWLLQKMPNGLDSKVGRLFEGGHDLSGGEWQRLALARIMYRNADIWILDEPTASLDPEAEAAIFAELKENLKGRIGIVISHRFSTVRIADRIAVIGDGRITEVGSHEELIAAGNTYARLFELQASGYR</sequence>
<keyword evidence="7 9" id="KW-1133">Transmembrane helix</keyword>
<gene>
    <name evidence="12" type="ORF">ESA94_16020</name>
</gene>
<dbReference type="PROSITE" id="PS50893">
    <property type="entry name" value="ABC_TRANSPORTER_2"/>
    <property type="match status" value="1"/>
</dbReference>
<dbReference type="InterPro" id="IPR036640">
    <property type="entry name" value="ABC1_TM_sf"/>
</dbReference>
<keyword evidence="6 12" id="KW-0067">ATP-binding</keyword>
<evidence type="ECO:0000256" key="7">
    <source>
        <dbReference type="ARBA" id="ARBA00022989"/>
    </source>
</evidence>
<comment type="caution">
    <text evidence="12">The sequence shown here is derived from an EMBL/GenBank/DDBJ whole genome shotgun (WGS) entry which is preliminary data.</text>
</comment>
<evidence type="ECO:0000259" key="11">
    <source>
        <dbReference type="PROSITE" id="PS50929"/>
    </source>
</evidence>
<feature type="transmembrane region" description="Helical" evidence="9">
    <location>
        <begin position="150"/>
        <end position="168"/>
    </location>
</feature>
<reference evidence="12 13" key="1">
    <citation type="submission" date="2019-01" db="EMBL/GenBank/DDBJ databases">
        <title>Lacibacter sp. strain TTM-7.</title>
        <authorList>
            <person name="Chen W.-M."/>
        </authorList>
    </citation>
    <scope>NUCLEOTIDE SEQUENCE [LARGE SCALE GENOMIC DNA]</scope>
    <source>
        <strain evidence="12 13">TTM-7</strain>
    </source>
</reference>
<dbReference type="AlphaFoldDB" id="A0A4Q1CFV1"/>
<dbReference type="PROSITE" id="PS50929">
    <property type="entry name" value="ABC_TM1F"/>
    <property type="match status" value="1"/>
</dbReference>
<evidence type="ECO:0000256" key="5">
    <source>
        <dbReference type="ARBA" id="ARBA00022741"/>
    </source>
</evidence>
<dbReference type="InterPro" id="IPR017871">
    <property type="entry name" value="ABC_transporter-like_CS"/>
</dbReference>
<dbReference type="InterPro" id="IPR039421">
    <property type="entry name" value="Type_1_exporter"/>
</dbReference>
<evidence type="ECO:0000259" key="10">
    <source>
        <dbReference type="PROSITE" id="PS50893"/>
    </source>
</evidence>
<dbReference type="InterPro" id="IPR027417">
    <property type="entry name" value="P-loop_NTPase"/>
</dbReference>
<dbReference type="InterPro" id="IPR003439">
    <property type="entry name" value="ABC_transporter-like_ATP-bd"/>
</dbReference>
<dbReference type="GO" id="GO:0005886">
    <property type="term" value="C:plasma membrane"/>
    <property type="evidence" value="ECO:0007669"/>
    <property type="project" value="UniProtKB-SubCell"/>
</dbReference>
<dbReference type="Proteomes" id="UP000290204">
    <property type="component" value="Unassembled WGS sequence"/>
</dbReference>
<keyword evidence="3" id="KW-1003">Cell membrane</keyword>
<dbReference type="Gene3D" id="1.20.1560.10">
    <property type="entry name" value="ABC transporter type 1, transmembrane domain"/>
    <property type="match status" value="1"/>
</dbReference>
<dbReference type="InterPro" id="IPR011527">
    <property type="entry name" value="ABC1_TM_dom"/>
</dbReference>